<reference evidence="1 2" key="1">
    <citation type="journal article" date="2011" name="J. Bacteriol.">
        <title>Complete genome sequence of 'Vulcanisaeta moutnovskia' strain 768-28, a novel member of the hyperthermophilic crenarchaeal genus vulcanisaeta.</title>
        <authorList>
            <person name="Gumerov V.M."/>
            <person name="Mardanov A.V."/>
            <person name="Beletsky A.V."/>
            <person name="Prokofeva M.I."/>
            <person name="Bonch-Osmolovskaya E.A."/>
            <person name="Ravin N.V."/>
            <person name="Skryabin K.G."/>
        </authorList>
    </citation>
    <scope>NUCLEOTIDE SEQUENCE [LARGE SCALE GENOMIC DNA]</scope>
    <source>
        <strain evidence="1 2">768-28</strain>
    </source>
</reference>
<dbReference type="KEGG" id="vmo:VMUT_0795"/>
<dbReference type="Proteomes" id="UP000007485">
    <property type="component" value="Chromosome"/>
</dbReference>
<dbReference type="eggNOG" id="arCOG04017">
    <property type="taxonomic scope" value="Archaea"/>
</dbReference>
<organism evidence="1 2">
    <name type="scientific">Vulcanisaeta moutnovskia (strain 768-28)</name>
    <dbReference type="NCBI Taxonomy" id="985053"/>
    <lineage>
        <taxon>Archaea</taxon>
        <taxon>Thermoproteota</taxon>
        <taxon>Thermoprotei</taxon>
        <taxon>Thermoproteales</taxon>
        <taxon>Thermoproteaceae</taxon>
        <taxon>Vulcanisaeta</taxon>
    </lineage>
</organism>
<evidence type="ECO:0000313" key="1">
    <source>
        <dbReference type="EMBL" id="ADY01005.1"/>
    </source>
</evidence>
<sequence>MVMLRFTPFVRLQGLPPIYRFRESINVKVLVSDRDTPIVRLIPIVSESVDYVLLSDKALTELGIVIIDASNGIWCFRDELGRAFRASCTPG</sequence>
<name>F0QWF7_VULM7</name>
<dbReference type="AlphaFoldDB" id="F0QWF7"/>
<keyword evidence="2" id="KW-1185">Reference proteome</keyword>
<dbReference type="EMBL" id="CP002529">
    <property type="protein sequence ID" value="ADY01005.1"/>
    <property type="molecule type" value="Genomic_DNA"/>
</dbReference>
<protein>
    <submittedName>
        <fullName evidence="1">Uncharacterized protein</fullName>
    </submittedName>
</protein>
<gene>
    <name evidence="1" type="ordered locus">VMUT_0795</name>
</gene>
<accession>F0QWF7</accession>
<proteinExistence type="predicted"/>
<evidence type="ECO:0000313" key="2">
    <source>
        <dbReference type="Proteomes" id="UP000007485"/>
    </source>
</evidence>
<dbReference type="HOGENOM" id="CLU_2420215_0_0_2"/>